<gene>
    <name evidence="1" type="ORF">RKE40_18245</name>
</gene>
<dbReference type="EMBL" id="JAWDID010000029">
    <property type="protein sequence ID" value="MDU0341845.1"/>
    <property type="molecule type" value="Genomic_DNA"/>
</dbReference>
<protein>
    <recommendedName>
        <fullName evidence="3">HNH endonuclease</fullName>
    </recommendedName>
</protein>
<proteinExistence type="predicted"/>
<dbReference type="RefSeq" id="WP_316019653.1">
    <property type="nucleotide sequence ID" value="NZ_JAWDID010000029.1"/>
</dbReference>
<accession>A0ABU3SAM9</accession>
<comment type="caution">
    <text evidence="1">The sequence shown here is derived from an EMBL/GenBank/DDBJ whole genome shotgun (WGS) entry which is preliminary data.</text>
</comment>
<keyword evidence="2" id="KW-1185">Reference proteome</keyword>
<name>A0ABU3SAM9_9HYPH</name>
<dbReference type="Proteomes" id="UP001254257">
    <property type="component" value="Unassembled WGS sequence"/>
</dbReference>
<evidence type="ECO:0000313" key="1">
    <source>
        <dbReference type="EMBL" id="MDU0341845.1"/>
    </source>
</evidence>
<reference evidence="1 2" key="1">
    <citation type="submission" date="2023-09" db="EMBL/GenBank/DDBJ databases">
        <title>Whole genome shotgun sequencing (WGS) of Bosea sp. ZW T0_25, isolated from stored onions (Allium cepa).</title>
        <authorList>
            <person name="Stoll D.A."/>
            <person name="Huch M."/>
        </authorList>
    </citation>
    <scope>NUCLEOTIDE SEQUENCE [LARGE SCALE GENOMIC DNA]</scope>
    <source>
        <strain evidence="1 2">ZW T0_25</strain>
    </source>
</reference>
<evidence type="ECO:0000313" key="2">
    <source>
        <dbReference type="Proteomes" id="UP001254257"/>
    </source>
</evidence>
<sequence>MPRSPIWPITGWRFNGDDPAMSLRMIGDVLRLRDIATHCPLCGRSTQRYVHTEEHIVPLWLQQKHDLLNQRLTIPNFIDKRYRSVKIGICARCNNQRFGAIESRLAPAFTHPDPYAALARVDDAVLAFWLGKIHWLLARKSHSAHDHRQRDDPSPGRILPTEVLEGQRLCGMTLRCFATGKGMVACHRDDPPVPQFFYEAPYTLYRFRIDERDQRIGAFDLIDNAMLAGIALRSGSVGLICLFDGGIHGRFLTQRYAYLDGNALHPRQFSELVGQIFYDQTVCDPSAAWVDYFWNTPLRAVVARLGSPRHWDPYLAKHDDPQRRAHMLGFYTQQDPASVMTDDGRFFTSLRRLDGSFLPFAVTEAELEAARLDPTMELRPPINPTIRRRLFES</sequence>
<organism evidence="1 2">
    <name type="scientific">Bosea rubneri</name>
    <dbReference type="NCBI Taxonomy" id="3075434"/>
    <lineage>
        <taxon>Bacteria</taxon>
        <taxon>Pseudomonadati</taxon>
        <taxon>Pseudomonadota</taxon>
        <taxon>Alphaproteobacteria</taxon>
        <taxon>Hyphomicrobiales</taxon>
        <taxon>Boseaceae</taxon>
        <taxon>Bosea</taxon>
    </lineage>
</organism>
<evidence type="ECO:0008006" key="3">
    <source>
        <dbReference type="Google" id="ProtNLM"/>
    </source>
</evidence>